<dbReference type="InterPro" id="IPR051910">
    <property type="entry name" value="ComF/GntX_DNA_util-trans"/>
</dbReference>
<organism evidence="4 5">
    <name type="scientific">Pseudomonas cremoricolorata</name>
    <dbReference type="NCBI Taxonomy" id="157783"/>
    <lineage>
        <taxon>Bacteria</taxon>
        <taxon>Pseudomonadati</taxon>
        <taxon>Pseudomonadota</taxon>
        <taxon>Gammaproteobacteria</taxon>
        <taxon>Pseudomonadales</taxon>
        <taxon>Pseudomonadaceae</taxon>
        <taxon>Pseudomonas</taxon>
    </lineage>
</organism>
<comment type="similarity">
    <text evidence="1">Belongs to the ComF/GntX family.</text>
</comment>
<dbReference type="PANTHER" id="PTHR47505:SF1">
    <property type="entry name" value="DNA UTILIZATION PROTEIN YHGH"/>
    <property type="match status" value="1"/>
</dbReference>
<dbReference type="Proteomes" id="UP000029493">
    <property type="component" value="Chromosome"/>
</dbReference>
<name>A0A089WIL8_9PSED</name>
<keyword evidence="4" id="KW-0808">Transferase</keyword>
<dbReference type="eggNOG" id="COG1040">
    <property type="taxonomic scope" value="Bacteria"/>
</dbReference>
<dbReference type="SUPFAM" id="SSF53271">
    <property type="entry name" value="PRTase-like"/>
    <property type="match status" value="1"/>
</dbReference>
<reference evidence="4 5" key="1">
    <citation type="submission" date="2014-09" db="EMBL/GenBank/DDBJ databases">
        <authorList>
            <person name="Chan K.-G."/>
        </authorList>
    </citation>
    <scope>NUCLEOTIDE SEQUENCE [LARGE SCALE GENOMIC DNA]</scope>
    <source>
        <strain evidence="4 5">ND07</strain>
    </source>
</reference>
<evidence type="ECO:0000256" key="1">
    <source>
        <dbReference type="ARBA" id="ARBA00008007"/>
    </source>
</evidence>
<feature type="domain" description="Double zinc ribbon" evidence="3">
    <location>
        <begin position="21"/>
        <end position="67"/>
    </location>
</feature>
<keyword evidence="5" id="KW-1185">Reference proteome</keyword>
<gene>
    <name evidence="4" type="ORF">LK03_03940</name>
</gene>
<dbReference type="Pfam" id="PF00156">
    <property type="entry name" value="Pribosyltran"/>
    <property type="match status" value="1"/>
</dbReference>
<dbReference type="RefSeq" id="WP_038411160.1">
    <property type="nucleotide sequence ID" value="NZ_CP009455.1"/>
</dbReference>
<dbReference type="Pfam" id="PF18912">
    <property type="entry name" value="DZR_2"/>
    <property type="match status" value="1"/>
</dbReference>
<dbReference type="PANTHER" id="PTHR47505">
    <property type="entry name" value="DNA UTILIZATION PROTEIN YHGH"/>
    <property type="match status" value="1"/>
</dbReference>
<evidence type="ECO:0000259" key="3">
    <source>
        <dbReference type="Pfam" id="PF18912"/>
    </source>
</evidence>
<proteinExistence type="inferred from homology"/>
<dbReference type="InterPro" id="IPR000836">
    <property type="entry name" value="PRTase_dom"/>
</dbReference>
<dbReference type="AlphaFoldDB" id="A0A089WIL8"/>
<evidence type="ECO:0000313" key="4">
    <source>
        <dbReference type="EMBL" id="AIR88451.1"/>
    </source>
</evidence>
<sequence>MNCQLALKALVNNWLNSDQICLLCSELAEQTYPLCHPCENELPWLIDACQRCALPMPASDMICADCRRRAPAFTTVVVPWHYAFPVDSVISRFKHHRQWPLGRLLALLLSQNLRHRFEVGLPRPQLLLPVPLAKRRLRMRGFNQAAMLARWLSSEIQVPCSEHWLTRCRDTPAQQTIGARARRRNLRDAFGLTAAAKPAGRHVAIIDDVLTTGSTAQALAALLRRAGAQRVDIYCLARTPMPAHA</sequence>
<protein>
    <submittedName>
        <fullName evidence="4">Amidophosphoribosyltransferase</fullName>
    </submittedName>
</protein>
<feature type="domain" description="Phosphoribosyltransferase" evidence="2">
    <location>
        <begin position="183"/>
        <end position="239"/>
    </location>
</feature>
<accession>A0A089WIL8</accession>
<evidence type="ECO:0000313" key="5">
    <source>
        <dbReference type="Proteomes" id="UP000029493"/>
    </source>
</evidence>
<dbReference type="KEGG" id="psw:LK03_03940"/>
<dbReference type="STRING" id="157783.LK03_03940"/>
<keyword evidence="4" id="KW-0328">Glycosyltransferase</keyword>
<dbReference type="InterPro" id="IPR029057">
    <property type="entry name" value="PRTase-like"/>
</dbReference>
<evidence type="ECO:0000259" key="2">
    <source>
        <dbReference type="Pfam" id="PF00156"/>
    </source>
</evidence>
<dbReference type="InterPro" id="IPR044005">
    <property type="entry name" value="DZR_2"/>
</dbReference>
<dbReference type="GO" id="GO:0016757">
    <property type="term" value="F:glycosyltransferase activity"/>
    <property type="evidence" value="ECO:0007669"/>
    <property type="project" value="UniProtKB-KW"/>
</dbReference>
<dbReference type="CDD" id="cd06223">
    <property type="entry name" value="PRTases_typeI"/>
    <property type="match status" value="1"/>
</dbReference>
<dbReference type="Gene3D" id="3.40.50.2020">
    <property type="match status" value="1"/>
</dbReference>
<dbReference type="EMBL" id="CP009455">
    <property type="protein sequence ID" value="AIR88451.1"/>
    <property type="molecule type" value="Genomic_DNA"/>
</dbReference>
<dbReference type="OrthoDB" id="9793412at2"/>